<feature type="transmembrane region" description="Helical" evidence="1">
    <location>
        <begin position="81"/>
        <end position="102"/>
    </location>
</feature>
<dbReference type="RefSeq" id="WP_197712707.1">
    <property type="nucleotide sequence ID" value="NZ_LS974202.1"/>
</dbReference>
<reference evidence="2 3" key="1">
    <citation type="submission" date="2017-01" db="EMBL/GenBank/DDBJ databases">
        <authorList>
            <person name="Erauso G."/>
        </authorList>
    </citation>
    <scope>NUCLEOTIDE SEQUENCE [LARGE SCALE GENOMIC DNA]</scope>
    <source>
        <strain evidence="2">MESINF1</strain>
    </source>
</reference>
<feature type="transmembrane region" description="Helical" evidence="1">
    <location>
        <begin position="122"/>
        <end position="142"/>
    </location>
</feature>
<accession>A0A7Z7LDW7</accession>
<feature type="transmembrane region" description="Helical" evidence="1">
    <location>
        <begin position="12"/>
        <end position="31"/>
    </location>
</feature>
<protein>
    <recommendedName>
        <fullName evidence="4">DUF1538 domain-containing protein</fullName>
    </recommendedName>
</protein>
<dbReference type="Pfam" id="PF07556">
    <property type="entry name" value="DUF1538"/>
    <property type="match status" value="1"/>
</dbReference>
<sequence>MKVAEMIKSLWMIVRSVIPLAGFLIIFQVLIFRKPLGDLKSLLLGIVMSVFGLFLFLKGASISLIPLGGSFGRSIVVLDNILLIIAIAFLLGFLATLVEPALTSTSLEIEEVSTGTIPSASITYSAAVGFGLGMALGVFKIVSGTSIKTIMVPFLIAMTVLVILSSKEMVGIAFDVAAATTGPVNIPITVAISIGLSSVIQGSDPLLNGFGLVGFAFMGAAMSILFLGTVMRFF</sequence>
<evidence type="ECO:0000256" key="1">
    <source>
        <dbReference type="SAM" id="Phobius"/>
    </source>
</evidence>
<name>A0A7Z7LDW7_9BACT</name>
<feature type="transmembrane region" description="Helical" evidence="1">
    <location>
        <begin position="172"/>
        <end position="194"/>
    </location>
</feature>
<keyword evidence="3" id="KW-1185">Reference proteome</keyword>
<feature type="transmembrane region" description="Helical" evidence="1">
    <location>
        <begin position="43"/>
        <end position="69"/>
    </location>
</feature>
<proteinExistence type="predicted"/>
<dbReference type="KEGG" id="minf:MESINF_0744"/>
<gene>
    <name evidence="2" type="ORF">MESINF_0744</name>
</gene>
<dbReference type="InterPro" id="IPR011435">
    <property type="entry name" value="UmpAB"/>
</dbReference>
<feature type="transmembrane region" description="Helical" evidence="1">
    <location>
        <begin position="149"/>
        <end position="166"/>
    </location>
</feature>
<dbReference type="EMBL" id="LS974202">
    <property type="protein sequence ID" value="SSC12193.1"/>
    <property type="molecule type" value="Genomic_DNA"/>
</dbReference>
<keyword evidence="1" id="KW-0472">Membrane</keyword>
<evidence type="ECO:0000313" key="2">
    <source>
        <dbReference type="EMBL" id="SSC12193.1"/>
    </source>
</evidence>
<evidence type="ECO:0000313" key="3">
    <source>
        <dbReference type="Proteomes" id="UP000250796"/>
    </source>
</evidence>
<dbReference type="AlphaFoldDB" id="A0A7Z7LDW7"/>
<evidence type="ECO:0008006" key="4">
    <source>
        <dbReference type="Google" id="ProtNLM"/>
    </source>
</evidence>
<feature type="transmembrane region" description="Helical" evidence="1">
    <location>
        <begin position="206"/>
        <end position="231"/>
    </location>
</feature>
<organism evidence="2 3">
    <name type="scientific">Mesotoga infera</name>
    <dbReference type="NCBI Taxonomy" id="1236046"/>
    <lineage>
        <taxon>Bacteria</taxon>
        <taxon>Thermotogati</taxon>
        <taxon>Thermotogota</taxon>
        <taxon>Thermotogae</taxon>
        <taxon>Kosmotogales</taxon>
        <taxon>Kosmotogaceae</taxon>
        <taxon>Mesotoga</taxon>
    </lineage>
</organism>
<keyword evidence="1" id="KW-1133">Transmembrane helix</keyword>
<dbReference type="Proteomes" id="UP000250796">
    <property type="component" value="Chromosome MESINF"/>
</dbReference>
<keyword evidence="1" id="KW-0812">Transmembrane</keyword>